<evidence type="ECO:0000256" key="5">
    <source>
        <dbReference type="ARBA" id="ARBA00023136"/>
    </source>
</evidence>
<keyword evidence="6" id="KW-0143">Chaperone</keyword>
<evidence type="ECO:0000259" key="8">
    <source>
        <dbReference type="PROSITE" id="PS50076"/>
    </source>
</evidence>
<dbReference type="SUPFAM" id="SSF46565">
    <property type="entry name" value="Chaperone J-domain"/>
    <property type="match status" value="1"/>
</dbReference>
<dbReference type="InterPro" id="IPR007791">
    <property type="entry name" value="DjlA_N"/>
</dbReference>
<reference evidence="9" key="1">
    <citation type="journal article" date="2017" name="Appl. Environ. Microbiol.">
        <title>Molecular characterization of an Endozoicomonas-like organism causing infection in king scallop Pecten maximus L.</title>
        <authorList>
            <person name="Cano I."/>
            <person name="van Aerle R."/>
            <person name="Ross S."/>
            <person name="Verner-Jeffreys D.W."/>
            <person name="Paley R.K."/>
            <person name="Rimmer G."/>
            <person name="Ryder D."/>
            <person name="Hooper P."/>
            <person name="Stone D."/>
            <person name="Feist S.W."/>
        </authorList>
    </citation>
    <scope>NUCLEOTIDE SEQUENCE</scope>
</reference>
<keyword evidence="5 7" id="KW-0472">Membrane</keyword>
<keyword evidence="4 7" id="KW-1133">Transmembrane helix</keyword>
<dbReference type="NCBIfam" id="NF006948">
    <property type="entry name" value="PRK09430.1"/>
    <property type="match status" value="1"/>
</dbReference>
<dbReference type="FunFam" id="1.10.287.110:FF:000011">
    <property type="entry name" value="Co-chaperone protein DjlA"/>
    <property type="match status" value="1"/>
</dbReference>
<dbReference type="InterPro" id="IPR036869">
    <property type="entry name" value="J_dom_sf"/>
</dbReference>
<dbReference type="EMBL" id="NSIT01000137">
    <property type="protein sequence ID" value="PJE78719.1"/>
    <property type="molecule type" value="Genomic_DNA"/>
</dbReference>
<dbReference type="PROSITE" id="PS50076">
    <property type="entry name" value="DNAJ_2"/>
    <property type="match status" value="1"/>
</dbReference>
<dbReference type="PANTHER" id="PTHR24074">
    <property type="entry name" value="CO-CHAPERONE PROTEIN DJLA"/>
    <property type="match status" value="1"/>
</dbReference>
<name>A0A2H9T690_9ZZZZ</name>
<feature type="domain" description="J" evidence="8">
    <location>
        <begin position="212"/>
        <end position="278"/>
    </location>
</feature>
<evidence type="ECO:0000256" key="3">
    <source>
        <dbReference type="ARBA" id="ARBA00022692"/>
    </source>
</evidence>
<organism evidence="9">
    <name type="scientific">invertebrate metagenome</name>
    <dbReference type="NCBI Taxonomy" id="1711999"/>
    <lineage>
        <taxon>unclassified sequences</taxon>
        <taxon>metagenomes</taxon>
        <taxon>organismal metagenomes</taxon>
    </lineage>
</organism>
<dbReference type="SMART" id="SM00271">
    <property type="entry name" value="DnaJ"/>
    <property type="match status" value="1"/>
</dbReference>
<comment type="caution">
    <text evidence="9">The sequence shown here is derived from an EMBL/GenBank/DDBJ whole genome shotgun (WGS) entry which is preliminary data.</text>
</comment>
<feature type="transmembrane region" description="Helical" evidence="7">
    <location>
        <begin position="6"/>
        <end position="31"/>
    </location>
</feature>
<dbReference type="InterPro" id="IPR029024">
    <property type="entry name" value="TerB-like"/>
</dbReference>
<evidence type="ECO:0000256" key="4">
    <source>
        <dbReference type="ARBA" id="ARBA00022989"/>
    </source>
</evidence>
<keyword evidence="3 7" id="KW-0812">Transmembrane</keyword>
<dbReference type="Pfam" id="PF00226">
    <property type="entry name" value="DnaJ"/>
    <property type="match status" value="1"/>
</dbReference>
<dbReference type="InterPro" id="IPR001623">
    <property type="entry name" value="DnaJ_domain"/>
</dbReference>
<dbReference type="PRINTS" id="PR00625">
    <property type="entry name" value="JDOMAIN"/>
</dbReference>
<protein>
    <submittedName>
        <fullName evidence="9">Co-chaperone protein DjlA</fullName>
    </submittedName>
</protein>
<evidence type="ECO:0000256" key="7">
    <source>
        <dbReference type="SAM" id="Phobius"/>
    </source>
</evidence>
<evidence type="ECO:0000256" key="1">
    <source>
        <dbReference type="ARBA" id="ARBA00022475"/>
    </source>
</evidence>
<dbReference type="Pfam" id="PF05099">
    <property type="entry name" value="TerB"/>
    <property type="match status" value="1"/>
</dbReference>
<dbReference type="CDD" id="cd06257">
    <property type="entry name" value="DnaJ"/>
    <property type="match status" value="1"/>
</dbReference>
<dbReference type="Gene3D" id="1.10.3680.10">
    <property type="entry name" value="TerB-like"/>
    <property type="match status" value="1"/>
</dbReference>
<dbReference type="CDD" id="cd07316">
    <property type="entry name" value="terB_like_DjlA"/>
    <property type="match status" value="1"/>
</dbReference>
<dbReference type="InterPro" id="IPR050817">
    <property type="entry name" value="DjlA_DnaK_co-chaperone"/>
</dbReference>
<keyword evidence="1" id="KW-1003">Cell membrane</keyword>
<dbReference type="AlphaFoldDB" id="A0A2H9T690"/>
<gene>
    <name evidence="9" type="primary">djlA</name>
    <name evidence="9" type="ORF">CI610_02339</name>
</gene>
<accession>A0A2H9T690</accession>
<evidence type="ECO:0000256" key="2">
    <source>
        <dbReference type="ARBA" id="ARBA00022519"/>
    </source>
</evidence>
<evidence type="ECO:0000313" key="9">
    <source>
        <dbReference type="EMBL" id="PJE78719.1"/>
    </source>
</evidence>
<sequence length="278" mass="31367">MTTIFLGIFIGFFFGGPWGAIFGGIIGMLLANGPSHRAGPFSGVSGFGREKARTAFFKATFMTMGRLAKADGRVSETEINQARIIMGQMRLTLHQRQEAIELFNQGKDPHCNLDDVLQTFRQNAGHTVLLPMFMEIQLQAAYSDGQLTQQEQAMFEHICAVLGFSLTAFNALHRRFLAQRAYYQQQQHYQQQYGHQQSGSYRRPSSASELKQAYDVLGVAPSDSDTEVKKAYRKLMSQHHPDKLVAKGLPKEMMDVAKQKTQEIQAAYDKIRQHRKNS</sequence>
<dbReference type="Gene3D" id="1.10.287.110">
    <property type="entry name" value="DnaJ domain"/>
    <property type="match status" value="1"/>
</dbReference>
<keyword evidence="2" id="KW-0997">Cell inner membrane</keyword>
<evidence type="ECO:0000256" key="6">
    <source>
        <dbReference type="ARBA" id="ARBA00023186"/>
    </source>
</evidence>
<proteinExistence type="predicted"/>